<reference evidence="2 3" key="1">
    <citation type="submission" date="2019-07" db="EMBL/GenBank/DDBJ databases">
        <title>Genomic Encyclopedia of Type Strains, Phase IV (KMG-IV): sequencing the most valuable type-strain genomes for metagenomic binning, comparative biology and taxonomic classification.</title>
        <authorList>
            <person name="Goeker M."/>
        </authorList>
    </citation>
    <scope>NUCLEOTIDE SEQUENCE [LARGE SCALE GENOMIC DNA]</scope>
    <source>
        <strain evidence="2 3">DSM 18961</strain>
    </source>
</reference>
<evidence type="ECO:0000313" key="3">
    <source>
        <dbReference type="Proteomes" id="UP000323136"/>
    </source>
</evidence>
<evidence type="ECO:0000256" key="1">
    <source>
        <dbReference type="SAM" id="SignalP"/>
    </source>
</evidence>
<evidence type="ECO:0000313" key="2">
    <source>
        <dbReference type="EMBL" id="TYP97882.1"/>
    </source>
</evidence>
<dbReference type="OrthoDB" id="1491239at2"/>
<name>A0A5S5DSP5_9FLAO</name>
<dbReference type="RefSeq" id="WP_148870231.1">
    <property type="nucleotide sequence ID" value="NZ_VNIA01000003.1"/>
</dbReference>
<feature type="signal peptide" evidence="1">
    <location>
        <begin position="1"/>
        <end position="19"/>
    </location>
</feature>
<sequence>MIKRYLVVILVFTSVITSAQRNNSSPYSFFGIGENFTPKTVEQASMGGIGVAMKDSQYLNFVNPAANADLRFATYSLGGVTSFLNLKETNRTQSGNSTSLSYISLGFPIGDKAGFIAGLQPSSSVGYALLNQTLDGNDVIELTRYTGDGGTNRLYASYGMYLFDGFSVGLEGAFIFGKTNNSTLNQRANVSLATKYKEETTIRGSEFKIGAQYKIKLKNKLEFSSGIAIKLSNDLIQRGNQQLYSLTFGGSGVEIPRDTLFLNSVRRTITNPLKTIAGFGIGKENKWYVGVNSEYQKALSFSDNFQQESTYKYENGLRTSIGGYYIPKINSISSYWDRVTYRAGLRMERTGLLVDGTGTGNNFTSINDFGINVGLGLPLPRQISSLNLGLEYGQKGTTNNNLIKENYFNVRLSLSLNSLNWFQKREID</sequence>
<organism evidence="2 3">
    <name type="scientific">Tenacibaculum adriaticum</name>
    <dbReference type="NCBI Taxonomy" id="413713"/>
    <lineage>
        <taxon>Bacteria</taxon>
        <taxon>Pseudomonadati</taxon>
        <taxon>Bacteroidota</taxon>
        <taxon>Flavobacteriia</taxon>
        <taxon>Flavobacteriales</taxon>
        <taxon>Flavobacteriaceae</taxon>
        <taxon>Tenacibaculum</taxon>
    </lineage>
</organism>
<dbReference type="EMBL" id="VNIA01000003">
    <property type="protein sequence ID" value="TYP97882.1"/>
    <property type="molecule type" value="Genomic_DNA"/>
</dbReference>
<proteinExistence type="predicted"/>
<keyword evidence="3" id="KW-1185">Reference proteome</keyword>
<dbReference type="Proteomes" id="UP000323136">
    <property type="component" value="Unassembled WGS sequence"/>
</dbReference>
<dbReference type="Gene3D" id="2.40.160.60">
    <property type="entry name" value="Outer membrane protein transport protein (OMPP1/FadL/TodX)"/>
    <property type="match status" value="1"/>
</dbReference>
<evidence type="ECO:0008006" key="4">
    <source>
        <dbReference type="Google" id="ProtNLM"/>
    </source>
</evidence>
<dbReference type="AlphaFoldDB" id="A0A5S5DSP5"/>
<protein>
    <recommendedName>
        <fullName evidence="4">Long-subunit fatty acid transport protein</fullName>
    </recommendedName>
</protein>
<comment type="caution">
    <text evidence="2">The sequence shown here is derived from an EMBL/GenBank/DDBJ whole genome shotgun (WGS) entry which is preliminary data.</text>
</comment>
<keyword evidence="1" id="KW-0732">Signal</keyword>
<feature type="chain" id="PRO_5024351880" description="Long-subunit fatty acid transport protein" evidence="1">
    <location>
        <begin position="20"/>
        <end position="428"/>
    </location>
</feature>
<gene>
    <name evidence="2" type="ORF">C7447_10348</name>
</gene>
<accession>A0A5S5DSP5</accession>